<comment type="similarity">
    <text evidence="5">Belongs to the truncated hemoglobin family. Group II subfamily.</text>
</comment>
<evidence type="ECO:0000256" key="2">
    <source>
        <dbReference type="ARBA" id="ARBA00022617"/>
    </source>
</evidence>
<comment type="caution">
    <text evidence="6">The sequence shown here is derived from an EMBL/GenBank/DDBJ whole genome shotgun (WGS) entry which is preliminary data.</text>
</comment>
<evidence type="ECO:0000256" key="5">
    <source>
        <dbReference type="ARBA" id="ARBA00034496"/>
    </source>
</evidence>
<evidence type="ECO:0000313" key="6">
    <source>
        <dbReference type="EMBL" id="MBB5804080.1"/>
    </source>
</evidence>
<keyword evidence="1" id="KW-0813">Transport</keyword>
<dbReference type="Pfam" id="PF01152">
    <property type="entry name" value="Bac_globin"/>
    <property type="match status" value="1"/>
</dbReference>
<proteinExistence type="inferred from homology"/>
<keyword evidence="4" id="KW-0408">Iron</keyword>
<keyword evidence="3" id="KW-0479">Metal-binding</keyword>
<dbReference type="CDD" id="cd14775">
    <property type="entry name" value="TrHb2_O-like"/>
    <property type="match status" value="1"/>
</dbReference>
<dbReference type="GO" id="GO:0019825">
    <property type="term" value="F:oxygen binding"/>
    <property type="evidence" value="ECO:0007669"/>
    <property type="project" value="InterPro"/>
</dbReference>
<dbReference type="InterPro" id="IPR044203">
    <property type="entry name" value="GlbO/GLB3-like"/>
</dbReference>
<dbReference type="RefSeq" id="WP_184921765.1">
    <property type="nucleotide sequence ID" value="NZ_JACHMO010000001.1"/>
</dbReference>
<dbReference type="PANTHER" id="PTHR47366">
    <property type="entry name" value="TWO-ON-TWO HEMOGLOBIN-3"/>
    <property type="match status" value="1"/>
</dbReference>
<dbReference type="EMBL" id="JACHMO010000001">
    <property type="protein sequence ID" value="MBB5804080.1"/>
    <property type="molecule type" value="Genomic_DNA"/>
</dbReference>
<organism evidence="6 7">
    <name type="scientific">Saccharothrix ecbatanensis</name>
    <dbReference type="NCBI Taxonomy" id="1105145"/>
    <lineage>
        <taxon>Bacteria</taxon>
        <taxon>Bacillati</taxon>
        <taxon>Actinomycetota</taxon>
        <taxon>Actinomycetes</taxon>
        <taxon>Pseudonocardiales</taxon>
        <taxon>Pseudonocardiaceae</taxon>
        <taxon>Saccharothrix</taxon>
    </lineage>
</organism>
<protein>
    <submittedName>
        <fullName evidence="6">Hemoglobin</fullName>
    </submittedName>
</protein>
<evidence type="ECO:0000256" key="3">
    <source>
        <dbReference type="ARBA" id="ARBA00022723"/>
    </source>
</evidence>
<keyword evidence="2" id="KW-0349">Heme</keyword>
<keyword evidence="7" id="KW-1185">Reference proteome</keyword>
<dbReference type="InterPro" id="IPR009050">
    <property type="entry name" value="Globin-like_sf"/>
</dbReference>
<dbReference type="Gene3D" id="1.10.490.10">
    <property type="entry name" value="Globins"/>
    <property type="match status" value="1"/>
</dbReference>
<accession>A0A7W9HL07</accession>
<dbReference type="Proteomes" id="UP000552097">
    <property type="component" value="Unassembled WGS sequence"/>
</dbReference>
<name>A0A7W9HL07_9PSEU</name>
<dbReference type="GO" id="GO:0005344">
    <property type="term" value="F:oxygen carrier activity"/>
    <property type="evidence" value="ECO:0007669"/>
    <property type="project" value="InterPro"/>
</dbReference>
<dbReference type="AlphaFoldDB" id="A0A7W9HL07"/>
<evidence type="ECO:0000313" key="7">
    <source>
        <dbReference type="Proteomes" id="UP000552097"/>
    </source>
</evidence>
<dbReference type="SUPFAM" id="SSF46458">
    <property type="entry name" value="Globin-like"/>
    <property type="match status" value="1"/>
</dbReference>
<dbReference type="GO" id="GO:0020037">
    <property type="term" value="F:heme binding"/>
    <property type="evidence" value="ECO:0007669"/>
    <property type="project" value="InterPro"/>
</dbReference>
<evidence type="ECO:0000256" key="4">
    <source>
        <dbReference type="ARBA" id="ARBA00023004"/>
    </source>
</evidence>
<dbReference type="GO" id="GO:0046872">
    <property type="term" value="F:metal ion binding"/>
    <property type="evidence" value="ECO:0007669"/>
    <property type="project" value="UniProtKB-KW"/>
</dbReference>
<dbReference type="InterPro" id="IPR001486">
    <property type="entry name" value="Hemoglobin_trunc"/>
</dbReference>
<sequence>MVEGTPTIFEWMGGAEALEKLTEDFYRRVLEDELLAPVFRRMTADHPKDVAVMLGEVFGGPKEYTDEHGGFARLLSKHRNRDIKPEQRERWVRLMLQAADAVGLPTDREFRSAFVAYLEWGSRGAMANSQRGAQPAMRESIKVWGWGEAPPVGE</sequence>
<evidence type="ECO:0000256" key="1">
    <source>
        <dbReference type="ARBA" id="ARBA00022448"/>
    </source>
</evidence>
<reference evidence="6 7" key="1">
    <citation type="submission" date="2020-08" db="EMBL/GenBank/DDBJ databases">
        <title>Sequencing the genomes of 1000 actinobacteria strains.</title>
        <authorList>
            <person name="Klenk H.-P."/>
        </authorList>
    </citation>
    <scope>NUCLEOTIDE SEQUENCE [LARGE SCALE GENOMIC DNA]</scope>
    <source>
        <strain evidence="6 7">DSM 45486</strain>
    </source>
</reference>
<gene>
    <name evidence="6" type="ORF">F4560_003848</name>
</gene>
<dbReference type="InterPro" id="IPR012292">
    <property type="entry name" value="Globin/Proto"/>
</dbReference>